<keyword evidence="3" id="KW-1185">Reference proteome</keyword>
<dbReference type="AlphaFoldDB" id="A0A0P0W0E7"/>
<dbReference type="InParanoid" id="A0A0P0W0E7"/>
<gene>
    <name evidence="2" type="ordered locus">Os03g0589350</name>
    <name evidence="2" type="ORF">OSNPB_030589350</name>
</gene>
<feature type="compositionally biased region" description="Basic residues" evidence="1">
    <location>
        <begin position="18"/>
        <end position="28"/>
    </location>
</feature>
<dbReference type="PaxDb" id="39947-A0A0P0W0E7"/>
<protein>
    <submittedName>
        <fullName evidence="2">Os03g0589350 protein</fullName>
    </submittedName>
</protein>
<evidence type="ECO:0000313" key="3">
    <source>
        <dbReference type="Proteomes" id="UP000059680"/>
    </source>
</evidence>
<evidence type="ECO:0000256" key="1">
    <source>
        <dbReference type="SAM" id="MobiDB-lite"/>
    </source>
</evidence>
<reference evidence="2 3" key="2">
    <citation type="journal article" date="2013" name="Plant Cell Physiol.">
        <title>Rice Annotation Project Database (RAP-DB): an integrative and interactive database for rice genomics.</title>
        <authorList>
            <person name="Sakai H."/>
            <person name="Lee S.S."/>
            <person name="Tanaka T."/>
            <person name="Numa H."/>
            <person name="Kim J."/>
            <person name="Kawahara Y."/>
            <person name="Wakimoto H."/>
            <person name="Yang C.C."/>
            <person name="Iwamoto M."/>
            <person name="Abe T."/>
            <person name="Yamada Y."/>
            <person name="Muto A."/>
            <person name="Inokuchi H."/>
            <person name="Ikemura T."/>
            <person name="Matsumoto T."/>
            <person name="Sasaki T."/>
            <person name="Itoh T."/>
        </authorList>
    </citation>
    <scope>NUCLEOTIDE SEQUENCE [LARGE SCALE GENOMIC DNA]</scope>
    <source>
        <strain evidence="3">cv. Nipponbare</strain>
    </source>
</reference>
<name>A0A0P0W0E7_ORYSJ</name>
<sequence>MPHRCGPSSEPPRLSSKPARHCSRRHRNASSPEVHAIPADQDGLAASHRAHAPTPRPVASRRRQCMRSHAATATCSRPTPSSPSSRSWRL</sequence>
<reference evidence="3" key="1">
    <citation type="journal article" date="2005" name="Nature">
        <title>The map-based sequence of the rice genome.</title>
        <authorList>
            <consortium name="International rice genome sequencing project (IRGSP)"/>
            <person name="Matsumoto T."/>
            <person name="Wu J."/>
            <person name="Kanamori H."/>
            <person name="Katayose Y."/>
            <person name="Fujisawa M."/>
            <person name="Namiki N."/>
            <person name="Mizuno H."/>
            <person name="Yamamoto K."/>
            <person name="Antonio B.A."/>
            <person name="Baba T."/>
            <person name="Sakata K."/>
            <person name="Nagamura Y."/>
            <person name="Aoki H."/>
            <person name="Arikawa K."/>
            <person name="Arita K."/>
            <person name="Bito T."/>
            <person name="Chiden Y."/>
            <person name="Fujitsuka N."/>
            <person name="Fukunaka R."/>
            <person name="Hamada M."/>
            <person name="Harada C."/>
            <person name="Hayashi A."/>
            <person name="Hijishita S."/>
            <person name="Honda M."/>
            <person name="Hosokawa S."/>
            <person name="Ichikawa Y."/>
            <person name="Idonuma A."/>
            <person name="Iijima M."/>
            <person name="Ikeda M."/>
            <person name="Ikeno M."/>
            <person name="Ito K."/>
            <person name="Ito S."/>
            <person name="Ito T."/>
            <person name="Ito Y."/>
            <person name="Ito Y."/>
            <person name="Iwabuchi A."/>
            <person name="Kamiya K."/>
            <person name="Karasawa W."/>
            <person name="Kurita K."/>
            <person name="Katagiri S."/>
            <person name="Kikuta A."/>
            <person name="Kobayashi H."/>
            <person name="Kobayashi N."/>
            <person name="Machita K."/>
            <person name="Maehara T."/>
            <person name="Masukawa M."/>
            <person name="Mizubayashi T."/>
            <person name="Mukai Y."/>
            <person name="Nagasaki H."/>
            <person name="Nagata Y."/>
            <person name="Naito S."/>
            <person name="Nakashima M."/>
            <person name="Nakama Y."/>
            <person name="Nakamichi Y."/>
            <person name="Nakamura M."/>
            <person name="Meguro A."/>
            <person name="Negishi M."/>
            <person name="Ohta I."/>
            <person name="Ohta T."/>
            <person name="Okamoto M."/>
            <person name="Ono N."/>
            <person name="Saji S."/>
            <person name="Sakaguchi M."/>
            <person name="Sakai K."/>
            <person name="Shibata M."/>
            <person name="Shimokawa T."/>
            <person name="Song J."/>
            <person name="Takazaki Y."/>
            <person name="Terasawa K."/>
            <person name="Tsugane M."/>
            <person name="Tsuji K."/>
            <person name="Ueda S."/>
            <person name="Waki K."/>
            <person name="Yamagata H."/>
            <person name="Yamamoto M."/>
            <person name="Yamamoto S."/>
            <person name="Yamane H."/>
            <person name="Yoshiki S."/>
            <person name="Yoshihara R."/>
            <person name="Yukawa K."/>
            <person name="Zhong H."/>
            <person name="Yano M."/>
            <person name="Yuan Q."/>
            <person name="Ouyang S."/>
            <person name="Liu J."/>
            <person name="Jones K.M."/>
            <person name="Gansberger K."/>
            <person name="Moffat K."/>
            <person name="Hill J."/>
            <person name="Bera J."/>
            <person name="Fadrosh D."/>
            <person name="Jin S."/>
            <person name="Johri S."/>
            <person name="Kim M."/>
            <person name="Overton L."/>
            <person name="Reardon M."/>
            <person name="Tsitrin T."/>
            <person name="Vuong H."/>
            <person name="Weaver B."/>
            <person name="Ciecko A."/>
            <person name="Tallon L."/>
            <person name="Jackson J."/>
            <person name="Pai G."/>
            <person name="Aken S.V."/>
            <person name="Utterback T."/>
            <person name="Reidmuller S."/>
            <person name="Feldblyum T."/>
            <person name="Hsiao J."/>
            <person name="Zismann V."/>
            <person name="Iobst S."/>
            <person name="de Vazeille A.R."/>
            <person name="Buell C.R."/>
            <person name="Ying K."/>
            <person name="Li Y."/>
            <person name="Lu T."/>
            <person name="Huang Y."/>
            <person name="Zhao Q."/>
            <person name="Feng Q."/>
            <person name="Zhang L."/>
            <person name="Zhu J."/>
            <person name="Weng Q."/>
            <person name="Mu J."/>
            <person name="Lu Y."/>
            <person name="Fan D."/>
            <person name="Liu Y."/>
            <person name="Guan J."/>
            <person name="Zhang Y."/>
            <person name="Yu S."/>
            <person name="Liu X."/>
            <person name="Zhang Y."/>
            <person name="Hong G."/>
            <person name="Han B."/>
            <person name="Choisne N."/>
            <person name="Demange N."/>
            <person name="Orjeda G."/>
            <person name="Samain S."/>
            <person name="Cattolico L."/>
            <person name="Pelletier E."/>
            <person name="Couloux A."/>
            <person name="Segurens B."/>
            <person name="Wincker P."/>
            <person name="D'Hont A."/>
            <person name="Scarpelli C."/>
            <person name="Weissenbach J."/>
            <person name="Salanoubat M."/>
            <person name="Quetier F."/>
            <person name="Yu Y."/>
            <person name="Kim H.R."/>
            <person name="Rambo T."/>
            <person name="Currie J."/>
            <person name="Collura K."/>
            <person name="Luo M."/>
            <person name="Yang T."/>
            <person name="Ammiraju J.S.S."/>
            <person name="Engler F."/>
            <person name="Soderlund C."/>
            <person name="Wing R.A."/>
            <person name="Palmer L.E."/>
            <person name="de la Bastide M."/>
            <person name="Spiegel L."/>
            <person name="Nascimento L."/>
            <person name="Zutavern T."/>
            <person name="O'Shaughnessy A."/>
            <person name="Dike S."/>
            <person name="Dedhia N."/>
            <person name="Preston R."/>
            <person name="Balija V."/>
            <person name="McCombie W.R."/>
            <person name="Chow T."/>
            <person name="Chen H."/>
            <person name="Chung M."/>
            <person name="Chen C."/>
            <person name="Shaw J."/>
            <person name="Wu H."/>
            <person name="Hsiao K."/>
            <person name="Chao Y."/>
            <person name="Chu M."/>
            <person name="Cheng C."/>
            <person name="Hour A."/>
            <person name="Lee P."/>
            <person name="Lin S."/>
            <person name="Lin Y."/>
            <person name="Liou J."/>
            <person name="Liu S."/>
            <person name="Hsing Y."/>
            <person name="Raghuvanshi S."/>
            <person name="Mohanty A."/>
            <person name="Bharti A.K."/>
            <person name="Gaur A."/>
            <person name="Gupta V."/>
            <person name="Kumar D."/>
            <person name="Ravi V."/>
            <person name="Vij S."/>
            <person name="Kapur A."/>
            <person name="Khurana P."/>
            <person name="Khurana P."/>
            <person name="Khurana J.P."/>
            <person name="Tyagi A.K."/>
            <person name="Gaikwad K."/>
            <person name="Singh A."/>
            <person name="Dalal V."/>
            <person name="Srivastava S."/>
            <person name="Dixit A."/>
            <person name="Pal A.K."/>
            <person name="Ghazi I.A."/>
            <person name="Yadav M."/>
            <person name="Pandit A."/>
            <person name="Bhargava A."/>
            <person name="Sureshbabu K."/>
            <person name="Batra K."/>
            <person name="Sharma T.R."/>
            <person name="Mohapatra T."/>
            <person name="Singh N.K."/>
            <person name="Messing J."/>
            <person name="Nelson A.B."/>
            <person name="Fuks G."/>
            <person name="Kavchok S."/>
            <person name="Keizer G."/>
            <person name="Linton E."/>
            <person name="Llaca V."/>
            <person name="Song R."/>
            <person name="Tanyolac B."/>
            <person name="Young S."/>
            <person name="Ho-Il K."/>
            <person name="Hahn J.H."/>
            <person name="Sangsakoo G."/>
            <person name="Vanavichit A."/>
            <person name="de Mattos Luiz.A.T."/>
            <person name="Zimmer P.D."/>
            <person name="Malone G."/>
            <person name="Dellagostin O."/>
            <person name="de Oliveira A.C."/>
            <person name="Bevan M."/>
            <person name="Bancroft I."/>
            <person name="Minx P."/>
            <person name="Cordum H."/>
            <person name="Wilson R."/>
            <person name="Cheng Z."/>
            <person name="Jin W."/>
            <person name="Jiang J."/>
            <person name="Leong S.A."/>
            <person name="Iwama H."/>
            <person name="Gojobori T."/>
            <person name="Itoh T."/>
            <person name="Niimura Y."/>
            <person name="Fujii Y."/>
            <person name="Habara T."/>
            <person name="Sakai H."/>
            <person name="Sato Y."/>
            <person name="Wilson G."/>
            <person name="Kumar K."/>
            <person name="McCouch S."/>
            <person name="Juretic N."/>
            <person name="Hoen D."/>
            <person name="Wright S."/>
            <person name="Bruskiewich R."/>
            <person name="Bureau T."/>
            <person name="Miyao A."/>
            <person name="Hirochika H."/>
            <person name="Nishikawa T."/>
            <person name="Kadowaki K."/>
            <person name="Sugiura M."/>
            <person name="Burr B."/>
            <person name="Sasaki T."/>
        </authorList>
    </citation>
    <scope>NUCLEOTIDE SEQUENCE [LARGE SCALE GENOMIC DNA]</scope>
    <source>
        <strain evidence="3">cv. Nipponbare</strain>
    </source>
</reference>
<reference evidence="2 3" key="3">
    <citation type="journal article" date="2013" name="Rice">
        <title>Improvement of the Oryza sativa Nipponbare reference genome using next generation sequence and optical map data.</title>
        <authorList>
            <person name="Kawahara Y."/>
            <person name="de la Bastide M."/>
            <person name="Hamilton J.P."/>
            <person name="Kanamori H."/>
            <person name="McCombie W.R."/>
            <person name="Ouyang S."/>
            <person name="Schwartz D.C."/>
            <person name="Tanaka T."/>
            <person name="Wu J."/>
            <person name="Zhou S."/>
            <person name="Childs K.L."/>
            <person name="Davidson R.M."/>
            <person name="Lin H."/>
            <person name="Quesada-Ocampo L."/>
            <person name="Vaillancourt B."/>
            <person name="Sakai H."/>
            <person name="Lee S.S."/>
            <person name="Kim J."/>
            <person name="Numa H."/>
            <person name="Itoh T."/>
            <person name="Buell C.R."/>
            <person name="Matsumoto T."/>
        </authorList>
    </citation>
    <scope>NUCLEOTIDE SEQUENCE [LARGE SCALE GENOMIC DNA]</scope>
    <source>
        <strain evidence="3">cv. Nipponbare</strain>
    </source>
</reference>
<feature type="region of interest" description="Disordered" evidence="1">
    <location>
        <begin position="1"/>
        <end position="90"/>
    </location>
</feature>
<dbReference type="Proteomes" id="UP000059680">
    <property type="component" value="Chromosome 3"/>
</dbReference>
<organism evidence="2 3">
    <name type="scientific">Oryza sativa subsp. japonica</name>
    <name type="common">Rice</name>
    <dbReference type="NCBI Taxonomy" id="39947"/>
    <lineage>
        <taxon>Eukaryota</taxon>
        <taxon>Viridiplantae</taxon>
        <taxon>Streptophyta</taxon>
        <taxon>Embryophyta</taxon>
        <taxon>Tracheophyta</taxon>
        <taxon>Spermatophyta</taxon>
        <taxon>Magnoliopsida</taxon>
        <taxon>Liliopsida</taxon>
        <taxon>Poales</taxon>
        <taxon>Poaceae</taxon>
        <taxon>BOP clade</taxon>
        <taxon>Oryzoideae</taxon>
        <taxon>Oryzeae</taxon>
        <taxon>Oryzinae</taxon>
        <taxon>Oryza</taxon>
        <taxon>Oryza sativa</taxon>
    </lineage>
</organism>
<evidence type="ECO:0000313" key="2">
    <source>
        <dbReference type="EMBL" id="BAS85119.1"/>
    </source>
</evidence>
<proteinExistence type="predicted"/>
<feature type="compositionally biased region" description="Low complexity" evidence="1">
    <location>
        <begin position="70"/>
        <end position="90"/>
    </location>
</feature>
<dbReference type="EMBL" id="AP014959">
    <property type="protein sequence ID" value="BAS85119.1"/>
    <property type="molecule type" value="Genomic_DNA"/>
</dbReference>
<accession>A0A0P0W0E7</accession>